<dbReference type="EMBL" id="JBHMEY010000054">
    <property type="protein sequence ID" value="MFB9097491.1"/>
    <property type="molecule type" value="Genomic_DNA"/>
</dbReference>
<evidence type="ECO:0000313" key="1">
    <source>
        <dbReference type="EMBL" id="MFB9097491.1"/>
    </source>
</evidence>
<reference evidence="1 2" key="1">
    <citation type="submission" date="2024-09" db="EMBL/GenBank/DDBJ databases">
        <authorList>
            <person name="Sun Q."/>
            <person name="Mori K."/>
        </authorList>
    </citation>
    <scope>NUCLEOTIDE SEQUENCE [LARGE SCALE GENOMIC DNA]</scope>
    <source>
        <strain evidence="1 2">CECT 7955</strain>
    </source>
</reference>
<comment type="caution">
    <text evidence="1">The sequence shown here is derived from an EMBL/GenBank/DDBJ whole genome shotgun (WGS) entry which is preliminary data.</text>
</comment>
<proteinExistence type="predicted"/>
<protein>
    <submittedName>
        <fullName evidence="1">Uncharacterized protein</fullName>
    </submittedName>
</protein>
<sequence length="181" mass="21546">MKKTAILLFLNILLSCQNKEESNLFTEDDAYSVVNTFIPDQKDKPVLWNEKQLVGSSIEYTIVSFDEIPVIPYYKELPFPIFTKAYWKTEKLKNIVAFDSKEYDYFFANENSKQNEIDKKKKKWQTRFKDNYLYNVSYPIYNANSKVAILDVYFYKIPLYCGTGLHQTYFYKKTTTGWEKL</sequence>
<gene>
    <name evidence="1" type="ORF">ACFFVF_13265</name>
</gene>
<keyword evidence="2" id="KW-1185">Reference proteome</keyword>
<accession>A0ABV5GQA9</accession>
<dbReference type="PROSITE" id="PS51257">
    <property type="entry name" value="PROKAR_LIPOPROTEIN"/>
    <property type="match status" value="1"/>
</dbReference>
<organism evidence="1 2">
    <name type="scientific">Flavobacterium jumunjinense</name>
    <dbReference type="NCBI Taxonomy" id="998845"/>
    <lineage>
        <taxon>Bacteria</taxon>
        <taxon>Pseudomonadati</taxon>
        <taxon>Bacteroidota</taxon>
        <taxon>Flavobacteriia</taxon>
        <taxon>Flavobacteriales</taxon>
        <taxon>Flavobacteriaceae</taxon>
        <taxon>Flavobacterium</taxon>
    </lineage>
</organism>
<name>A0ABV5GQA9_9FLAO</name>
<dbReference type="Proteomes" id="UP001589607">
    <property type="component" value="Unassembled WGS sequence"/>
</dbReference>
<evidence type="ECO:0000313" key="2">
    <source>
        <dbReference type="Proteomes" id="UP001589607"/>
    </source>
</evidence>
<dbReference type="RefSeq" id="WP_236453091.1">
    <property type="nucleotide sequence ID" value="NZ_CBCSGE010000026.1"/>
</dbReference>